<dbReference type="Pfam" id="PF06839">
    <property type="entry name" value="Zn_ribbon_GRF"/>
    <property type="match status" value="1"/>
</dbReference>
<dbReference type="PANTHER" id="PTHR33248">
    <property type="entry name" value="ZINC ION-BINDING PROTEIN"/>
    <property type="match status" value="1"/>
</dbReference>
<organism evidence="6 7">
    <name type="scientific">Linum trigynum</name>
    <dbReference type="NCBI Taxonomy" id="586398"/>
    <lineage>
        <taxon>Eukaryota</taxon>
        <taxon>Viridiplantae</taxon>
        <taxon>Streptophyta</taxon>
        <taxon>Embryophyta</taxon>
        <taxon>Tracheophyta</taxon>
        <taxon>Spermatophyta</taxon>
        <taxon>Magnoliopsida</taxon>
        <taxon>eudicotyledons</taxon>
        <taxon>Gunneridae</taxon>
        <taxon>Pentapetalae</taxon>
        <taxon>rosids</taxon>
        <taxon>fabids</taxon>
        <taxon>Malpighiales</taxon>
        <taxon>Linaceae</taxon>
        <taxon>Linum</taxon>
    </lineage>
</organism>
<evidence type="ECO:0000259" key="5">
    <source>
        <dbReference type="PROSITE" id="PS51999"/>
    </source>
</evidence>
<accession>A0AAV2CEB0</accession>
<evidence type="ECO:0000256" key="3">
    <source>
        <dbReference type="ARBA" id="ARBA00022833"/>
    </source>
</evidence>
<evidence type="ECO:0000256" key="4">
    <source>
        <dbReference type="PROSITE-ProRule" id="PRU01343"/>
    </source>
</evidence>
<evidence type="ECO:0000313" key="6">
    <source>
        <dbReference type="EMBL" id="CAL1354868.1"/>
    </source>
</evidence>
<keyword evidence="2 4" id="KW-0863">Zinc-finger</keyword>
<keyword evidence="7" id="KW-1185">Reference proteome</keyword>
<dbReference type="AlphaFoldDB" id="A0AAV2CEB0"/>
<protein>
    <recommendedName>
        <fullName evidence="5">GRF-type domain-containing protein</fullName>
    </recommendedName>
</protein>
<proteinExistence type="predicted"/>
<evidence type="ECO:0000256" key="2">
    <source>
        <dbReference type="ARBA" id="ARBA00022771"/>
    </source>
</evidence>
<keyword evidence="1" id="KW-0479">Metal-binding</keyword>
<name>A0AAV2CEB0_9ROSI</name>
<gene>
    <name evidence="6" type="ORF">LTRI10_LOCUS2653</name>
</gene>
<evidence type="ECO:0000313" key="7">
    <source>
        <dbReference type="Proteomes" id="UP001497516"/>
    </source>
</evidence>
<dbReference type="Proteomes" id="UP001497516">
    <property type="component" value="Chromosome 1"/>
</dbReference>
<feature type="domain" description="GRF-type" evidence="5">
    <location>
        <begin position="20"/>
        <end position="65"/>
    </location>
</feature>
<dbReference type="GO" id="GO:0008270">
    <property type="term" value="F:zinc ion binding"/>
    <property type="evidence" value="ECO:0007669"/>
    <property type="project" value="UniProtKB-KW"/>
</dbReference>
<dbReference type="InterPro" id="IPR010666">
    <property type="entry name" value="Znf_GRF"/>
</dbReference>
<dbReference type="PROSITE" id="PS51999">
    <property type="entry name" value="ZF_GRF"/>
    <property type="match status" value="1"/>
</dbReference>
<sequence>MSSRRIRQHPGENVTILVKCKCGYLAINRTSHTPGNPNRKFFRCRKWNPKQSENPCDFFVWQDIQVAIEKKKQKYKVLISGLKMDNTRFREENFSLSKWNNELQELLAQLLVGNLQLENKNCTEQDLCTPMKEELDMIRARLGFVESVVLGLMLQRVIHVHLQLQSFV</sequence>
<keyword evidence="3" id="KW-0862">Zinc</keyword>
<reference evidence="6 7" key="1">
    <citation type="submission" date="2024-04" db="EMBL/GenBank/DDBJ databases">
        <authorList>
            <person name="Fracassetti M."/>
        </authorList>
    </citation>
    <scope>NUCLEOTIDE SEQUENCE [LARGE SCALE GENOMIC DNA]</scope>
</reference>
<evidence type="ECO:0000256" key="1">
    <source>
        <dbReference type="ARBA" id="ARBA00022723"/>
    </source>
</evidence>
<dbReference type="EMBL" id="OZ034813">
    <property type="protein sequence ID" value="CAL1354868.1"/>
    <property type="molecule type" value="Genomic_DNA"/>
</dbReference>